<dbReference type="Pfam" id="PF03062">
    <property type="entry name" value="MBOAT"/>
    <property type="match status" value="1"/>
</dbReference>
<proteinExistence type="inferred from homology"/>
<dbReference type="Proteomes" id="UP000649604">
    <property type="component" value="Unassembled WGS sequence"/>
</dbReference>
<feature type="transmembrane region" description="Helical" evidence="8">
    <location>
        <begin position="117"/>
        <end position="138"/>
    </location>
</feature>
<name>A0A9D5K0C6_9BACT</name>
<feature type="transmembrane region" description="Helical" evidence="8">
    <location>
        <begin position="322"/>
        <end position="343"/>
    </location>
</feature>
<evidence type="ECO:0000256" key="6">
    <source>
        <dbReference type="ARBA" id="ARBA00023136"/>
    </source>
</evidence>
<feature type="transmembrane region" description="Helical" evidence="8">
    <location>
        <begin position="363"/>
        <end position="384"/>
    </location>
</feature>
<dbReference type="InterPro" id="IPR004299">
    <property type="entry name" value="MBOAT_fam"/>
</dbReference>
<dbReference type="InterPro" id="IPR024194">
    <property type="entry name" value="Ac/AlaTfrase_AlgI/DltB"/>
</dbReference>
<evidence type="ECO:0000256" key="1">
    <source>
        <dbReference type="ARBA" id="ARBA00004651"/>
    </source>
</evidence>
<dbReference type="PANTHER" id="PTHR13285">
    <property type="entry name" value="ACYLTRANSFERASE"/>
    <property type="match status" value="1"/>
</dbReference>
<accession>A0A9D5K0C6</accession>
<keyword evidence="6 7" id="KW-0472">Membrane</keyword>
<dbReference type="InterPro" id="IPR051085">
    <property type="entry name" value="MB_O-acyltransferase"/>
</dbReference>
<dbReference type="AlphaFoldDB" id="A0A9D5K0C6"/>
<reference evidence="9" key="1">
    <citation type="submission" date="2019-11" db="EMBL/GenBank/DDBJ databases">
        <title>Microbial mats filling the niche in hypersaline microbial mats.</title>
        <authorList>
            <person name="Wong H.L."/>
            <person name="Macleod F.I."/>
            <person name="White R.A. III"/>
            <person name="Burns B.P."/>
        </authorList>
    </citation>
    <scope>NUCLEOTIDE SEQUENCE</scope>
    <source>
        <strain evidence="9">Rbin_158</strain>
    </source>
</reference>
<evidence type="ECO:0000313" key="9">
    <source>
        <dbReference type="EMBL" id="MBD3327548.1"/>
    </source>
</evidence>
<keyword evidence="5 8" id="KW-1133">Transmembrane helix</keyword>
<dbReference type="GO" id="GO:0016746">
    <property type="term" value="F:acyltransferase activity"/>
    <property type="evidence" value="ECO:0007669"/>
    <property type="project" value="UniProtKB-KW"/>
</dbReference>
<sequence length="469" mass="53369">MIFNSLFFFITLLPFLLFYFSRKRKRSTTSKLGTLGYSYFFYGMWNPAFLLLIVTSTLVDYLAARGIETAPHRKKLFLIASLITNLGLLGFFKYYNFFVDTFATVFAWVGLTWSPPLLDVLLPVGISFYTFQTLSYTIDVYRGHLPAESSLLDIAVFVAFFPQLVAGPIVRASDFLPQLAEEPDLNRREIADGIVLILFGMFLKVVVADNVAPRVNTLFGNWQGNGVFENWAAAMLFGVQIYGDFSGYSLIAIGIARVLGFSIPRNFNAPYTAAGFADFWHRWHISLSTWLRDYLYIPLGGNRKGTRRTYINLMATMLLGGLWHGASVMFVIWGGLHGIYLCLERVVRAHMSPIHISYRAVRYLLLAGGILLTYLTVSITWIPFRAVNAAQGITMMKGLFWGKFTVYDQFWLDYVVILLVFLGHCATRRYDVFALVKQHKLLRGVLVAAILLSLYYYSGSRADFIYFQF</sequence>
<evidence type="ECO:0000256" key="8">
    <source>
        <dbReference type="SAM" id="Phobius"/>
    </source>
</evidence>
<keyword evidence="4 8" id="KW-0812">Transmembrane</keyword>
<dbReference type="InterPro" id="IPR028362">
    <property type="entry name" value="AlgI"/>
</dbReference>
<dbReference type="PIRSF" id="PIRSF016636">
    <property type="entry name" value="AlgI_DltB"/>
    <property type="match status" value="1"/>
</dbReference>
<feature type="transmembrane region" description="Helical" evidence="8">
    <location>
        <begin position="190"/>
        <end position="207"/>
    </location>
</feature>
<dbReference type="GO" id="GO:0042121">
    <property type="term" value="P:alginic acid biosynthetic process"/>
    <property type="evidence" value="ECO:0007669"/>
    <property type="project" value="InterPro"/>
</dbReference>
<comment type="similarity">
    <text evidence="2 7">Belongs to the membrane-bound acyltransferase family.</text>
</comment>
<dbReference type="GO" id="GO:0005886">
    <property type="term" value="C:plasma membrane"/>
    <property type="evidence" value="ECO:0007669"/>
    <property type="project" value="UniProtKB-SubCell"/>
</dbReference>
<feature type="transmembrane region" description="Helical" evidence="8">
    <location>
        <begin position="441"/>
        <end position="458"/>
    </location>
</feature>
<evidence type="ECO:0000256" key="5">
    <source>
        <dbReference type="ARBA" id="ARBA00022989"/>
    </source>
</evidence>
<evidence type="ECO:0000256" key="4">
    <source>
        <dbReference type="ARBA" id="ARBA00022692"/>
    </source>
</evidence>
<dbReference type="EMBL" id="WJJP01000755">
    <property type="protein sequence ID" value="MBD3327548.1"/>
    <property type="molecule type" value="Genomic_DNA"/>
</dbReference>
<keyword evidence="7" id="KW-0012">Acyltransferase</keyword>
<feature type="transmembrane region" description="Helical" evidence="8">
    <location>
        <begin position="76"/>
        <end position="97"/>
    </location>
</feature>
<evidence type="ECO:0000256" key="2">
    <source>
        <dbReference type="ARBA" id="ARBA00010323"/>
    </source>
</evidence>
<gene>
    <name evidence="9" type="ORF">GF339_23390</name>
</gene>
<evidence type="ECO:0000256" key="3">
    <source>
        <dbReference type="ARBA" id="ARBA00022475"/>
    </source>
</evidence>
<feature type="transmembrane region" description="Helical" evidence="8">
    <location>
        <begin position="150"/>
        <end position="170"/>
    </location>
</feature>
<feature type="transmembrane region" description="Helical" evidence="8">
    <location>
        <begin position="404"/>
        <end position="421"/>
    </location>
</feature>
<dbReference type="PIRSF" id="PIRSF500217">
    <property type="entry name" value="AlgI"/>
    <property type="match status" value="1"/>
</dbReference>
<keyword evidence="7" id="KW-0808">Transferase</keyword>
<evidence type="ECO:0000256" key="7">
    <source>
        <dbReference type="PIRNR" id="PIRNR016636"/>
    </source>
</evidence>
<organism evidence="9 10">
    <name type="scientific">candidate division KSB3 bacterium</name>
    <dbReference type="NCBI Taxonomy" id="2044937"/>
    <lineage>
        <taxon>Bacteria</taxon>
        <taxon>candidate division KSB3</taxon>
    </lineage>
</organism>
<comment type="subcellular location">
    <subcellularLocation>
        <location evidence="1">Cell membrane</location>
        <topology evidence="1">Multi-pass membrane protein</topology>
    </subcellularLocation>
</comment>
<dbReference type="PANTHER" id="PTHR13285:SF18">
    <property type="entry name" value="PROTEIN-CYSTEINE N-PALMITOYLTRANSFERASE RASP"/>
    <property type="match status" value="1"/>
</dbReference>
<evidence type="ECO:0000313" key="10">
    <source>
        <dbReference type="Proteomes" id="UP000649604"/>
    </source>
</evidence>
<feature type="transmembrane region" description="Helical" evidence="8">
    <location>
        <begin position="39"/>
        <end position="64"/>
    </location>
</feature>
<comment type="caution">
    <text evidence="9">The sequence shown here is derived from an EMBL/GenBank/DDBJ whole genome shotgun (WGS) entry which is preliminary data.</text>
</comment>
<keyword evidence="3 7" id="KW-1003">Cell membrane</keyword>
<protein>
    <submittedName>
        <fullName evidence="9">MBOAT family protein</fullName>
    </submittedName>
</protein>